<dbReference type="GO" id="GO:0033567">
    <property type="term" value="P:DNA replication, Okazaki fragment processing"/>
    <property type="evidence" value="ECO:0007669"/>
    <property type="project" value="InterPro"/>
</dbReference>
<organism evidence="5 6">
    <name type="scientific">Ectothiorhodospira mobilis</name>
    <dbReference type="NCBI Taxonomy" id="195064"/>
    <lineage>
        <taxon>Bacteria</taxon>
        <taxon>Pseudomonadati</taxon>
        <taxon>Pseudomonadota</taxon>
        <taxon>Gammaproteobacteria</taxon>
        <taxon>Chromatiales</taxon>
        <taxon>Ectothiorhodospiraceae</taxon>
        <taxon>Ectothiorhodospira</taxon>
    </lineage>
</organism>
<evidence type="ECO:0000256" key="1">
    <source>
        <dbReference type="ARBA" id="ARBA00022722"/>
    </source>
</evidence>
<feature type="domain" description="5'-3' exonuclease" evidence="4">
    <location>
        <begin position="3"/>
        <end position="266"/>
    </location>
</feature>
<keyword evidence="1" id="KW-0540">Nuclease</keyword>
<dbReference type="Gene3D" id="1.10.150.20">
    <property type="entry name" value="5' to 3' exonuclease, C-terminal subdomain"/>
    <property type="match status" value="1"/>
</dbReference>
<dbReference type="InterPro" id="IPR020046">
    <property type="entry name" value="5-3_exonucl_a-hlix_arch_N"/>
</dbReference>
<dbReference type="GO" id="GO:0003677">
    <property type="term" value="F:DNA binding"/>
    <property type="evidence" value="ECO:0007669"/>
    <property type="project" value="UniProtKB-KW"/>
</dbReference>
<proteinExistence type="predicted"/>
<dbReference type="EMBL" id="FOUO01000013">
    <property type="protein sequence ID" value="SFM59952.1"/>
    <property type="molecule type" value="Genomic_DNA"/>
</dbReference>
<sequence>MTAPTYLVDASIFIFRAWFALPGDITTRDGHPANAVHGFARFVHGLLQAERPQRIAFAFDEGQKGSHRHTLFPDYKANRPPAPEDLKRQFPWCRTLVEALGVTTLSSPRFEADDLIGTLADRERERGRCVTVVTGDKDLTQLISPGDHWWDPRHPRRLDPAGIEKRLGVRPEQVADQLALAGDKVDNIPGIPGVGMATAARLLRRAGSLPALLEDIPAIGRMPLRGARRLMTLVESHQDTVRLARQLTGIHCEADLPPGLSLERRPADAAQLAALAEHLDLPTPLRHGL</sequence>
<dbReference type="GO" id="GO:0008409">
    <property type="term" value="F:5'-3' exonuclease activity"/>
    <property type="evidence" value="ECO:0007669"/>
    <property type="project" value="InterPro"/>
</dbReference>
<dbReference type="InterPro" id="IPR002421">
    <property type="entry name" value="5-3_exonuclease"/>
</dbReference>
<evidence type="ECO:0000256" key="3">
    <source>
        <dbReference type="ARBA" id="ARBA00023125"/>
    </source>
</evidence>
<gene>
    <name evidence="5" type="ORF">SAMN05421721_11343</name>
</gene>
<dbReference type="AlphaFoldDB" id="A0A1I4S628"/>
<dbReference type="InterPro" id="IPR029060">
    <property type="entry name" value="PIN-like_dom_sf"/>
</dbReference>
<dbReference type="CDD" id="cd09859">
    <property type="entry name" value="PIN_53EXO"/>
    <property type="match status" value="1"/>
</dbReference>
<protein>
    <submittedName>
        <fullName evidence="5">5'-3' exonuclease</fullName>
    </submittedName>
</protein>
<dbReference type="GO" id="GO:0017108">
    <property type="term" value="F:5'-flap endonuclease activity"/>
    <property type="evidence" value="ECO:0007669"/>
    <property type="project" value="InterPro"/>
</dbReference>
<dbReference type="RefSeq" id="WP_090486381.1">
    <property type="nucleotide sequence ID" value="NZ_FOUO01000013.1"/>
</dbReference>
<dbReference type="CDD" id="cd09898">
    <property type="entry name" value="H3TH_53EXO"/>
    <property type="match status" value="1"/>
</dbReference>
<dbReference type="InterPro" id="IPR036279">
    <property type="entry name" value="5-3_exonuclease_C_sf"/>
</dbReference>
<dbReference type="STRING" id="195064.SAMN05421721_11343"/>
<accession>A0A1I4S628</accession>
<dbReference type="SUPFAM" id="SSF88723">
    <property type="entry name" value="PIN domain-like"/>
    <property type="match status" value="1"/>
</dbReference>
<keyword evidence="6" id="KW-1185">Reference proteome</keyword>
<dbReference type="SUPFAM" id="SSF47807">
    <property type="entry name" value="5' to 3' exonuclease, C-terminal subdomain"/>
    <property type="match status" value="1"/>
</dbReference>
<name>A0A1I4S628_ECTMO</name>
<evidence type="ECO:0000313" key="5">
    <source>
        <dbReference type="EMBL" id="SFM59952.1"/>
    </source>
</evidence>
<dbReference type="InterPro" id="IPR008918">
    <property type="entry name" value="HhH2"/>
</dbReference>
<reference evidence="5 6" key="1">
    <citation type="submission" date="2016-10" db="EMBL/GenBank/DDBJ databases">
        <authorList>
            <person name="de Groot N.N."/>
        </authorList>
    </citation>
    <scope>NUCLEOTIDE SEQUENCE [LARGE SCALE GENOMIC DNA]</scope>
    <source>
        <strain evidence="5 6">DSM 4180</strain>
    </source>
</reference>
<dbReference type="PANTHER" id="PTHR42646:SF2">
    <property type="entry name" value="5'-3' EXONUCLEASE FAMILY PROTEIN"/>
    <property type="match status" value="1"/>
</dbReference>
<keyword evidence="3" id="KW-0238">DNA-binding</keyword>
<dbReference type="SMART" id="SM00475">
    <property type="entry name" value="53EXOc"/>
    <property type="match status" value="1"/>
</dbReference>
<dbReference type="Pfam" id="PF01367">
    <property type="entry name" value="5_3_exonuc"/>
    <property type="match status" value="1"/>
</dbReference>
<dbReference type="InterPro" id="IPR038969">
    <property type="entry name" value="FEN"/>
</dbReference>
<dbReference type="Pfam" id="PF02739">
    <property type="entry name" value="5_3_exonuc_N"/>
    <property type="match status" value="1"/>
</dbReference>
<dbReference type="Proteomes" id="UP000199556">
    <property type="component" value="Unassembled WGS sequence"/>
</dbReference>
<dbReference type="InterPro" id="IPR020045">
    <property type="entry name" value="DNA_polI_H3TH"/>
</dbReference>
<dbReference type="Gene3D" id="3.40.50.1010">
    <property type="entry name" value="5'-nuclease"/>
    <property type="match status" value="1"/>
</dbReference>
<evidence type="ECO:0000313" key="6">
    <source>
        <dbReference type="Proteomes" id="UP000199556"/>
    </source>
</evidence>
<dbReference type="OrthoDB" id="9806424at2"/>
<keyword evidence="5" id="KW-0269">Exonuclease</keyword>
<evidence type="ECO:0000259" key="4">
    <source>
        <dbReference type="SMART" id="SM00475"/>
    </source>
</evidence>
<dbReference type="SMART" id="SM00279">
    <property type="entry name" value="HhH2"/>
    <property type="match status" value="1"/>
</dbReference>
<dbReference type="PANTHER" id="PTHR42646">
    <property type="entry name" value="FLAP ENDONUCLEASE XNI"/>
    <property type="match status" value="1"/>
</dbReference>
<evidence type="ECO:0000256" key="2">
    <source>
        <dbReference type="ARBA" id="ARBA00022801"/>
    </source>
</evidence>
<keyword evidence="2" id="KW-0378">Hydrolase</keyword>